<dbReference type="SUPFAM" id="SSF50978">
    <property type="entry name" value="WD40 repeat-like"/>
    <property type="match status" value="1"/>
</dbReference>
<evidence type="ECO:0000256" key="5">
    <source>
        <dbReference type="SAM" id="MobiDB-lite"/>
    </source>
</evidence>
<dbReference type="PANTHER" id="PTHR15922:SF2">
    <property type="entry name" value="NBAS SUBUNIT OF NRZ TETHERING COMPLEX"/>
    <property type="match status" value="1"/>
</dbReference>
<evidence type="ECO:0000259" key="7">
    <source>
        <dbReference type="Pfam" id="PF15492"/>
    </source>
</evidence>
<sequence length="1075" mass="120572">MAADSILEDEEENILYDLLINAEWPPETDTQARGLKEQNSSLIAKAVTGPFRFVLHYLWYSPSSSSLPPGLVRLAAKQNNWHLVLASNGKLLAVVQDQCVEIRSARDEFGSVIGKCQVPKDSSPQWRKVAWSHDCALLAYADSTGTVRVFDLMGSELFVIPPAVSFPGDFSYAAAGLIFLEYTGSAQWSAELLVITYSGQLRSYLVRGLVSHVSSCLSFSTGTNQSFQESHTFSFSTHYSDGVTAAVYHPGHRLLLVGRCKSDEGADSVAAHWGITAWRVLSGAPHYKPVTSYEDDVLASQRRGFFRMPAFRLFSKQNNEQALILARSSGSLTVSSVRTLTNLLGKSCEWFEPSPRVTSAHDGGFLSLECEIKVAQKRSRLESSEDDDVGGGGGGGEDDSDSDEEASAKARYFGYVKQGLYYMTEMERFAPPRKRPRPVLKNYRLLSLRSTTPEELYLRKIDSEEYGEALSLAQVYGLDSDLVYQRQWRKSSVSIASIQDYLCVERVPENVDAAKELLQYGLKGTDLEALIAIGNREDGGRFILPGDVDIDDETYEDFQTMEEEMERKRQSETKKRQELLKKVDFSKLTLEQKELCRSRLKLLCYLDRLATYEESNVQALDILFTFHGSELLKHRLAILCNFPETTSPHEYTALLPEACKTDTSSLMFIPWDEQRHRDLDWCEDPRCRPQNKTTRALHDQVDSLEKHLRNPPVGESVWRDLLQDLLDMQQNVYTCLRPSTCHQDRFSPVGPSFRVKASRLSYPHSMELALAAAREYFNSSATLTDPCINLARALSRLEDLGVKVLPLQVRLRGDRLSLIKQCIAQCPTAYKQSTLLLELARLLRVSGDDEIQRKGQVLILLAEQALHNNDYKASYIHCQDLMAAGSQGWDVCSQLGQCESYTQLWARQDLMAFALTHCPPAHIQNLLTASSSLQTQILYQAVNYKTSQAQGPGDDQQAAVEETAGGSGVSQPSALLQRTTACTIEVLTSTTINTKAVLNTISDSQWWKDSISYLRPLHGQESDCHRTGSTNQNADLEKQGCSPFYEELFNDPYVNLIQWAVFMTAFSVKLKEEDF</sequence>
<gene>
    <name evidence="8" type="ORF">Baya_7205</name>
</gene>
<organism evidence="8 9">
    <name type="scientific">Bagarius yarrelli</name>
    <name type="common">Goonch</name>
    <name type="synonym">Bagrus yarrelli</name>
    <dbReference type="NCBI Taxonomy" id="175774"/>
    <lineage>
        <taxon>Eukaryota</taxon>
        <taxon>Metazoa</taxon>
        <taxon>Chordata</taxon>
        <taxon>Craniata</taxon>
        <taxon>Vertebrata</taxon>
        <taxon>Euteleostomi</taxon>
        <taxon>Actinopterygii</taxon>
        <taxon>Neopterygii</taxon>
        <taxon>Teleostei</taxon>
        <taxon>Ostariophysi</taxon>
        <taxon>Siluriformes</taxon>
        <taxon>Sisoridae</taxon>
        <taxon>Sisorinae</taxon>
        <taxon>Bagarius</taxon>
    </lineage>
</organism>
<accession>A0A556TZK2</accession>
<comment type="caution">
    <text evidence="8">The sequence shown here is derived from an EMBL/GenBank/DDBJ whole genome shotgun (WGS) entry which is preliminary data.</text>
</comment>
<dbReference type="GO" id="GO:0015031">
    <property type="term" value="P:protein transport"/>
    <property type="evidence" value="ECO:0007669"/>
    <property type="project" value="UniProtKB-KW"/>
</dbReference>
<dbReference type="GO" id="GO:0000149">
    <property type="term" value="F:SNARE binding"/>
    <property type="evidence" value="ECO:0007669"/>
    <property type="project" value="TreeGrafter"/>
</dbReference>
<keyword evidence="9" id="KW-1185">Reference proteome</keyword>
<keyword evidence="4" id="KW-0653">Protein transport</keyword>
<evidence type="ECO:0000256" key="4">
    <source>
        <dbReference type="ARBA" id="ARBA00022927"/>
    </source>
</evidence>
<reference evidence="8 9" key="1">
    <citation type="journal article" date="2019" name="Genome Biol. Evol.">
        <title>Whole-Genome Sequencing of the Giant Devil Catfish, Bagarius yarrelli.</title>
        <authorList>
            <person name="Jiang W."/>
            <person name="Lv Y."/>
            <person name="Cheng L."/>
            <person name="Yang K."/>
            <person name="Chao B."/>
            <person name="Wang X."/>
            <person name="Li Y."/>
            <person name="Pan X."/>
            <person name="You X."/>
            <person name="Zhang Y."/>
            <person name="Yang J."/>
            <person name="Li J."/>
            <person name="Zhang X."/>
            <person name="Liu S."/>
            <person name="Sun C."/>
            <person name="Yang J."/>
            <person name="Shi Q."/>
        </authorList>
    </citation>
    <scope>NUCLEOTIDE SEQUENCE [LARGE SCALE GENOMIC DNA]</scope>
    <source>
        <strain evidence="8">JWS20170419001</strain>
        <tissue evidence="8">Muscle</tissue>
    </source>
</reference>
<evidence type="ECO:0000256" key="2">
    <source>
        <dbReference type="ARBA" id="ARBA00022448"/>
    </source>
</evidence>
<feature type="compositionally biased region" description="Low complexity" evidence="5">
    <location>
        <begin position="949"/>
        <end position="959"/>
    </location>
</feature>
<feature type="region of interest" description="Disordered" evidence="5">
    <location>
        <begin position="379"/>
        <end position="404"/>
    </location>
</feature>
<evidence type="ECO:0000259" key="6">
    <source>
        <dbReference type="Pfam" id="PF08314"/>
    </source>
</evidence>
<keyword evidence="3" id="KW-0256">Endoplasmic reticulum</keyword>
<evidence type="ECO:0000313" key="8">
    <source>
        <dbReference type="EMBL" id="TSL47624.1"/>
    </source>
</evidence>
<comment type="subcellular location">
    <subcellularLocation>
        <location evidence="1">Endoplasmic reticulum</location>
    </subcellularLocation>
</comment>
<dbReference type="GO" id="GO:0006890">
    <property type="term" value="P:retrograde vesicle-mediated transport, Golgi to endoplasmic reticulum"/>
    <property type="evidence" value="ECO:0007669"/>
    <property type="project" value="InterPro"/>
</dbReference>
<dbReference type="Proteomes" id="UP000319801">
    <property type="component" value="Unassembled WGS sequence"/>
</dbReference>
<name>A0A556TZK2_BAGYA</name>
<dbReference type="EMBL" id="VCAZ01000032">
    <property type="protein sequence ID" value="TSL47624.1"/>
    <property type="molecule type" value="Genomic_DNA"/>
</dbReference>
<dbReference type="OrthoDB" id="19988at2759"/>
<keyword evidence="2" id="KW-0813">Transport</keyword>
<dbReference type="GO" id="GO:0070939">
    <property type="term" value="C:Dsl1/NZR complex"/>
    <property type="evidence" value="ECO:0007669"/>
    <property type="project" value="TreeGrafter"/>
</dbReference>
<dbReference type="InterPro" id="IPR036322">
    <property type="entry name" value="WD40_repeat_dom_sf"/>
</dbReference>
<protein>
    <submittedName>
        <fullName evidence="8">Neuroblastoma-amplified sequence</fullName>
    </submittedName>
</protein>
<dbReference type="Pfam" id="PF15492">
    <property type="entry name" value="Nbas_N"/>
    <property type="match status" value="1"/>
</dbReference>
<feature type="region of interest" description="Disordered" evidence="5">
    <location>
        <begin position="949"/>
        <end position="972"/>
    </location>
</feature>
<evidence type="ECO:0000313" key="9">
    <source>
        <dbReference type="Proteomes" id="UP000319801"/>
    </source>
</evidence>
<evidence type="ECO:0000256" key="3">
    <source>
        <dbReference type="ARBA" id="ARBA00022824"/>
    </source>
</evidence>
<dbReference type="InterPro" id="IPR013244">
    <property type="entry name" value="Sec39_domain"/>
</dbReference>
<feature type="domain" description="Neuroblastoma-amplified sequence N-terminal" evidence="7">
    <location>
        <begin position="81"/>
        <end position="326"/>
    </location>
</feature>
<dbReference type="AlphaFoldDB" id="A0A556TZK2"/>
<dbReference type="InterPro" id="IPR015943">
    <property type="entry name" value="WD40/YVTN_repeat-like_dom_sf"/>
</dbReference>
<dbReference type="Gene3D" id="2.130.10.10">
    <property type="entry name" value="YVTN repeat-like/Quinoprotein amine dehydrogenase"/>
    <property type="match status" value="1"/>
</dbReference>
<feature type="domain" description="Sec39" evidence="6">
    <location>
        <begin position="801"/>
        <end position="940"/>
    </location>
</feature>
<dbReference type="Pfam" id="PF08314">
    <property type="entry name" value="Sec39"/>
    <property type="match status" value="1"/>
</dbReference>
<evidence type="ECO:0000256" key="1">
    <source>
        <dbReference type="ARBA" id="ARBA00004240"/>
    </source>
</evidence>
<proteinExistence type="predicted"/>
<dbReference type="PANTHER" id="PTHR15922">
    <property type="entry name" value="NEUROBLASTOMA-AMPLIFIED SEQUENCE"/>
    <property type="match status" value="1"/>
</dbReference>
<dbReference type="InterPro" id="IPR029145">
    <property type="entry name" value="NBAS_N"/>
</dbReference>